<reference evidence="4" key="1">
    <citation type="submission" date="2016-06" db="UniProtKB">
        <authorList>
            <consortium name="WormBaseParasite"/>
        </authorList>
    </citation>
    <scope>IDENTIFICATION</scope>
</reference>
<sequence length="120" mass="13452">MEPPSQANNEYEKNGDENDTPEWCLKSSRELAASGTSCNNTELSGAMAARRHIPEQFDYAGFRKWMSYRLRALEPISLVAPSRLSFSPSRNNEPGGASLRVAFRQNLLHGAYFFALFSAF</sequence>
<protein>
    <submittedName>
        <fullName evidence="2 4">Uncharacterized protein</fullName>
    </submittedName>
</protein>
<evidence type="ECO:0000313" key="3">
    <source>
        <dbReference type="Proteomes" id="UP000271098"/>
    </source>
</evidence>
<name>A0A183D4T1_9BILA</name>
<evidence type="ECO:0000313" key="2">
    <source>
        <dbReference type="EMBL" id="VDK40700.1"/>
    </source>
</evidence>
<proteinExistence type="predicted"/>
<evidence type="ECO:0000313" key="4">
    <source>
        <dbReference type="WBParaSite" id="GPUH_0000372901-mRNA-1"/>
    </source>
</evidence>
<organism evidence="4">
    <name type="scientific">Gongylonema pulchrum</name>
    <dbReference type="NCBI Taxonomy" id="637853"/>
    <lineage>
        <taxon>Eukaryota</taxon>
        <taxon>Metazoa</taxon>
        <taxon>Ecdysozoa</taxon>
        <taxon>Nematoda</taxon>
        <taxon>Chromadorea</taxon>
        <taxon>Rhabditida</taxon>
        <taxon>Spirurina</taxon>
        <taxon>Spiruromorpha</taxon>
        <taxon>Spiruroidea</taxon>
        <taxon>Gongylonematidae</taxon>
        <taxon>Gongylonema</taxon>
    </lineage>
</organism>
<dbReference type="AlphaFoldDB" id="A0A183D4T1"/>
<feature type="region of interest" description="Disordered" evidence="1">
    <location>
        <begin position="1"/>
        <end position="22"/>
    </location>
</feature>
<evidence type="ECO:0000256" key="1">
    <source>
        <dbReference type="SAM" id="MobiDB-lite"/>
    </source>
</evidence>
<keyword evidence="3" id="KW-1185">Reference proteome</keyword>
<dbReference type="Proteomes" id="UP000271098">
    <property type="component" value="Unassembled WGS sequence"/>
</dbReference>
<reference evidence="2 3" key="2">
    <citation type="submission" date="2018-11" db="EMBL/GenBank/DDBJ databases">
        <authorList>
            <consortium name="Pathogen Informatics"/>
        </authorList>
    </citation>
    <scope>NUCLEOTIDE SEQUENCE [LARGE SCALE GENOMIC DNA]</scope>
</reference>
<dbReference type="WBParaSite" id="GPUH_0000372901-mRNA-1">
    <property type="protein sequence ID" value="GPUH_0000372901-mRNA-1"/>
    <property type="gene ID" value="GPUH_0000372901"/>
</dbReference>
<accession>A0A183D4T1</accession>
<gene>
    <name evidence="2" type="ORF">GPUH_LOCUS3721</name>
</gene>
<dbReference type="EMBL" id="UYRT01006527">
    <property type="protein sequence ID" value="VDK40700.1"/>
    <property type="molecule type" value="Genomic_DNA"/>
</dbReference>